<name>A0AC35FG07_9BILA</name>
<dbReference type="WBParaSite" id="PS1159_v2.g16395.t1">
    <property type="protein sequence ID" value="PS1159_v2.g16395.t1"/>
    <property type="gene ID" value="PS1159_v2.g16395"/>
</dbReference>
<sequence>MIFPKKIADENSVIQAIKTGKVPMLEYDGHTIVESYAINRFLAREYGLAGKDKFEQALVDGIADVAKDFFAAVVPWLYTKKEGNAEELKKAHLHEPVEQYLPIFEKFLNESKSGFLAPSGLTWADFVVTEVLISISNQDSKALDKYPAAKDLIKKVKNVSELKDYYASRKE</sequence>
<evidence type="ECO:0000313" key="1">
    <source>
        <dbReference type="Proteomes" id="UP000887580"/>
    </source>
</evidence>
<dbReference type="Proteomes" id="UP000887580">
    <property type="component" value="Unplaced"/>
</dbReference>
<accession>A0AC35FG07</accession>
<evidence type="ECO:0000313" key="2">
    <source>
        <dbReference type="WBParaSite" id="PS1159_v2.g16395.t1"/>
    </source>
</evidence>
<organism evidence="1 2">
    <name type="scientific">Panagrolaimus sp. PS1159</name>
    <dbReference type="NCBI Taxonomy" id="55785"/>
    <lineage>
        <taxon>Eukaryota</taxon>
        <taxon>Metazoa</taxon>
        <taxon>Ecdysozoa</taxon>
        <taxon>Nematoda</taxon>
        <taxon>Chromadorea</taxon>
        <taxon>Rhabditida</taxon>
        <taxon>Tylenchina</taxon>
        <taxon>Panagrolaimomorpha</taxon>
        <taxon>Panagrolaimoidea</taxon>
        <taxon>Panagrolaimidae</taxon>
        <taxon>Panagrolaimus</taxon>
    </lineage>
</organism>
<protein>
    <submittedName>
        <fullName evidence="2">Glutathione S-transferase</fullName>
    </submittedName>
</protein>
<proteinExistence type="predicted"/>
<reference evidence="2" key="1">
    <citation type="submission" date="2022-11" db="UniProtKB">
        <authorList>
            <consortium name="WormBaseParasite"/>
        </authorList>
    </citation>
    <scope>IDENTIFICATION</scope>
</reference>